<gene>
    <name evidence="1" type="ORF">L9F63_021273</name>
</gene>
<proteinExistence type="predicted"/>
<evidence type="ECO:0000313" key="2">
    <source>
        <dbReference type="Proteomes" id="UP001233999"/>
    </source>
</evidence>
<reference evidence="1" key="1">
    <citation type="journal article" date="2023" name="IScience">
        <title>Live-bearing cockroach genome reveals convergent evolutionary mechanisms linked to viviparity in insects and beyond.</title>
        <authorList>
            <person name="Fouks B."/>
            <person name="Harrison M.C."/>
            <person name="Mikhailova A.A."/>
            <person name="Marchal E."/>
            <person name="English S."/>
            <person name="Carruthers M."/>
            <person name="Jennings E.C."/>
            <person name="Chiamaka E.L."/>
            <person name="Frigard R.A."/>
            <person name="Pippel M."/>
            <person name="Attardo G.M."/>
            <person name="Benoit J.B."/>
            <person name="Bornberg-Bauer E."/>
            <person name="Tobe S.S."/>
        </authorList>
    </citation>
    <scope>NUCLEOTIDE SEQUENCE</scope>
    <source>
        <strain evidence="1">Stay&amp;Tobe</strain>
    </source>
</reference>
<evidence type="ECO:0000313" key="1">
    <source>
        <dbReference type="EMBL" id="KAJ9584379.1"/>
    </source>
</evidence>
<protein>
    <submittedName>
        <fullName evidence="1">Uncharacterized protein</fullName>
    </submittedName>
</protein>
<dbReference type="EMBL" id="JASPKZ010007422">
    <property type="protein sequence ID" value="KAJ9584379.1"/>
    <property type="molecule type" value="Genomic_DNA"/>
</dbReference>
<name>A0AAD7ZP71_DIPPU</name>
<organism evidence="1 2">
    <name type="scientific">Diploptera punctata</name>
    <name type="common">Pacific beetle cockroach</name>
    <dbReference type="NCBI Taxonomy" id="6984"/>
    <lineage>
        <taxon>Eukaryota</taxon>
        <taxon>Metazoa</taxon>
        <taxon>Ecdysozoa</taxon>
        <taxon>Arthropoda</taxon>
        <taxon>Hexapoda</taxon>
        <taxon>Insecta</taxon>
        <taxon>Pterygota</taxon>
        <taxon>Neoptera</taxon>
        <taxon>Polyneoptera</taxon>
        <taxon>Dictyoptera</taxon>
        <taxon>Blattodea</taxon>
        <taxon>Blaberoidea</taxon>
        <taxon>Blaberidae</taxon>
        <taxon>Diplopterinae</taxon>
        <taxon>Diploptera</taxon>
    </lineage>
</organism>
<reference evidence="1" key="2">
    <citation type="submission" date="2023-05" db="EMBL/GenBank/DDBJ databases">
        <authorList>
            <person name="Fouks B."/>
        </authorList>
    </citation>
    <scope>NUCLEOTIDE SEQUENCE</scope>
    <source>
        <strain evidence="1">Stay&amp;Tobe</strain>
        <tissue evidence="1">Testes</tissue>
    </source>
</reference>
<comment type="caution">
    <text evidence="1">The sequence shown here is derived from an EMBL/GenBank/DDBJ whole genome shotgun (WGS) entry which is preliminary data.</text>
</comment>
<dbReference type="Proteomes" id="UP001233999">
    <property type="component" value="Unassembled WGS sequence"/>
</dbReference>
<accession>A0AAD7ZP71</accession>
<sequence>AVSSHTNKIVLKMYPNKSNINTGDKWFKLNTTNSPSSSVLLAFKLTSCLILDQYPSRRPASTQRLIWTFKMSNKGCPTGTPALLARKEGNLEACSSPTFRQILPDAVSGET</sequence>
<feature type="non-terminal residue" evidence="1">
    <location>
        <position position="111"/>
    </location>
</feature>
<dbReference type="AlphaFoldDB" id="A0AAD7ZP71"/>
<feature type="non-terminal residue" evidence="1">
    <location>
        <position position="1"/>
    </location>
</feature>
<keyword evidence="2" id="KW-1185">Reference proteome</keyword>